<dbReference type="CDD" id="cd20736">
    <property type="entry name" value="PoNe_Nuclease"/>
    <property type="match status" value="1"/>
</dbReference>
<dbReference type="NCBIfam" id="NF009154">
    <property type="entry name" value="PRK12497.3-3"/>
    <property type="match status" value="1"/>
</dbReference>
<dbReference type="HAMAP" id="MF_00048">
    <property type="entry name" value="UPF0102"/>
    <property type="match status" value="1"/>
</dbReference>
<sequence length="116" mass="13349">MGTQTLGRRGEDFAHRYLTAQGWDVLARNWRCRAGEIDIVARDGATIVFVEVKTRGSLRAGHPLEAIGYRKLRTLRELAVRWLTAQPQWYPDFRVDVLGILWNRGDPHVTHVRDAQ</sequence>
<dbReference type="Gene3D" id="3.40.1350.10">
    <property type="match status" value="1"/>
</dbReference>
<evidence type="ECO:0000256" key="2">
    <source>
        <dbReference type="HAMAP-Rule" id="MF_00048"/>
    </source>
</evidence>
<keyword evidence="4" id="KW-1185">Reference proteome</keyword>
<evidence type="ECO:0000313" key="4">
    <source>
        <dbReference type="Proteomes" id="UP000469215"/>
    </source>
</evidence>
<dbReference type="Proteomes" id="UP000469215">
    <property type="component" value="Unassembled WGS sequence"/>
</dbReference>
<dbReference type="InterPro" id="IPR011335">
    <property type="entry name" value="Restrct_endonuc-II-like"/>
</dbReference>
<dbReference type="PANTHER" id="PTHR34039">
    <property type="entry name" value="UPF0102 PROTEIN YRAN"/>
    <property type="match status" value="1"/>
</dbReference>
<evidence type="ECO:0000256" key="1">
    <source>
        <dbReference type="ARBA" id="ARBA00006738"/>
    </source>
</evidence>
<name>A0A6N9H891_9MICO</name>
<dbReference type="RefSeq" id="WP_160953513.1">
    <property type="nucleotide sequence ID" value="NZ_WWEQ01000035.1"/>
</dbReference>
<dbReference type="SUPFAM" id="SSF52980">
    <property type="entry name" value="Restriction endonuclease-like"/>
    <property type="match status" value="1"/>
</dbReference>
<dbReference type="GO" id="GO:0003676">
    <property type="term" value="F:nucleic acid binding"/>
    <property type="evidence" value="ECO:0007669"/>
    <property type="project" value="InterPro"/>
</dbReference>
<gene>
    <name evidence="3" type="ORF">GSY69_08965</name>
</gene>
<dbReference type="NCBIfam" id="NF009150">
    <property type="entry name" value="PRK12497.1-3"/>
    <property type="match status" value="1"/>
</dbReference>
<reference evidence="3 4" key="1">
    <citation type="submission" date="2020-01" db="EMBL/GenBank/DDBJ databases">
        <authorList>
            <person name="Deng T."/>
        </authorList>
    </citation>
    <scope>NUCLEOTIDE SEQUENCE [LARGE SCALE GENOMIC DNA]</scope>
    <source>
        <strain evidence="3 4">5221</strain>
    </source>
</reference>
<comment type="caution">
    <text evidence="3">The sequence shown here is derived from an EMBL/GenBank/DDBJ whole genome shotgun (WGS) entry which is preliminary data.</text>
</comment>
<accession>A0A6N9H891</accession>
<dbReference type="InterPro" id="IPR011856">
    <property type="entry name" value="tRNA_endonuc-like_dom_sf"/>
</dbReference>
<dbReference type="Pfam" id="PF02021">
    <property type="entry name" value="UPF0102"/>
    <property type="match status" value="1"/>
</dbReference>
<proteinExistence type="inferred from homology"/>
<comment type="similarity">
    <text evidence="1 2">Belongs to the UPF0102 family.</text>
</comment>
<organism evidence="3 4">
    <name type="scientific">Brevibacterium rongguiense</name>
    <dbReference type="NCBI Taxonomy" id="2695267"/>
    <lineage>
        <taxon>Bacteria</taxon>
        <taxon>Bacillati</taxon>
        <taxon>Actinomycetota</taxon>
        <taxon>Actinomycetes</taxon>
        <taxon>Micrococcales</taxon>
        <taxon>Brevibacteriaceae</taxon>
        <taxon>Brevibacterium</taxon>
    </lineage>
</organism>
<evidence type="ECO:0000313" key="3">
    <source>
        <dbReference type="EMBL" id="MYM20091.1"/>
    </source>
</evidence>
<dbReference type="AlphaFoldDB" id="A0A6N9H891"/>
<dbReference type="PANTHER" id="PTHR34039:SF1">
    <property type="entry name" value="UPF0102 PROTEIN YRAN"/>
    <property type="match status" value="1"/>
</dbReference>
<dbReference type="EMBL" id="WWEQ01000035">
    <property type="protein sequence ID" value="MYM20091.1"/>
    <property type="molecule type" value="Genomic_DNA"/>
</dbReference>
<dbReference type="InterPro" id="IPR003509">
    <property type="entry name" value="UPF0102_YraN-like"/>
</dbReference>
<protein>
    <recommendedName>
        <fullName evidence="2">UPF0102 protein GSY69_08965</fullName>
    </recommendedName>
</protein>